<sequence length="395" mass="42410">MSAPLPTLSPAELARYSRHILLDEIGVEGQRKLAAAKVLIVGAGGLGSPAALYLAAAGVGTIGIADFDRVQEHNLQRQLLHGTSSIGKLKTDSAADRLADINPFVRVVPLLDGVTVKNAMPLFSGYDVIVDGSDNFATRYLNNDAAFLAKKPLVYGSIFKFEGQVAVFDPARGGPCYRCLFPEPPPAGSVPNCGEAGVVGALCGVIGSLQALETIKLIAGFGEPLIGRMLTYDALRQQFNTITLPRDPDCPLCGRSPKITALHSENYQTTCETPAASTSSPSSMSNETHPLEISVEETKRLLETNPNGTVLIDVREAHEVEICRIPSAQHIPMRQIPEHLGDLPADKHLLIHCHHGGRSMRVTEFLRSRGLTAVTNVAGGIDAWSLQIDPTLRRY</sequence>
<dbReference type="RefSeq" id="WP_096056988.1">
    <property type="nucleotide sequence ID" value="NZ_CP023344.1"/>
</dbReference>
<evidence type="ECO:0000313" key="16">
    <source>
        <dbReference type="Proteomes" id="UP000217265"/>
    </source>
</evidence>
<dbReference type="GO" id="GO:0004792">
    <property type="term" value="F:thiosulfate-cyanide sulfurtransferase activity"/>
    <property type="evidence" value="ECO:0007669"/>
    <property type="project" value="TreeGrafter"/>
</dbReference>
<dbReference type="FunFam" id="3.40.50.720:FF:000033">
    <property type="entry name" value="Adenylyltransferase and sulfurtransferase MOCS3"/>
    <property type="match status" value="1"/>
</dbReference>
<feature type="region of interest" description="Disordered" evidence="13">
    <location>
        <begin position="270"/>
        <end position="290"/>
    </location>
</feature>
<dbReference type="Pfam" id="PF00899">
    <property type="entry name" value="ThiF"/>
    <property type="match status" value="1"/>
</dbReference>
<dbReference type="OrthoDB" id="9800872at2"/>
<reference evidence="15 16" key="1">
    <citation type="submission" date="2017-09" db="EMBL/GenBank/DDBJ databases">
        <title>Complete genome sequence of Verrucomicrobial strain HZ-65, isolated from freshwater.</title>
        <authorList>
            <person name="Choi A."/>
        </authorList>
    </citation>
    <scope>NUCLEOTIDE SEQUENCE [LARGE SCALE GENOMIC DNA]</scope>
    <source>
        <strain evidence="15 16">HZ-65</strain>
    </source>
</reference>
<keyword evidence="16" id="KW-1185">Reference proteome</keyword>
<gene>
    <name evidence="15" type="ORF">CMV30_16180</name>
</gene>
<evidence type="ECO:0000259" key="14">
    <source>
        <dbReference type="PROSITE" id="PS50206"/>
    </source>
</evidence>
<comment type="similarity">
    <text evidence="1">Belongs to the HesA/MoeB/ThiF family.</text>
</comment>
<evidence type="ECO:0000256" key="12">
    <source>
        <dbReference type="ARBA" id="ARBA00078531"/>
    </source>
</evidence>
<comment type="function">
    <text evidence="6">Catalyzes the adenylation by ATP of the carboxyl group of the C-terminal glycine of sulfur carrier protein MoaD.</text>
</comment>
<evidence type="ECO:0000256" key="3">
    <source>
        <dbReference type="ARBA" id="ARBA00022741"/>
    </source>
</evidence>
<organism evidence="15 16">
    <name type="scientific">Nibricoccus aquaticus</name>
    <dbReference type="NCBI Taxonomy" id="2576891"/>
    <lineage>
        <taxon>Bacteria</taxon>
        <taxon>Pseudomonadati</taxon>
        <taxon>Verrucomicrobiota</taxon>
        <taxon>Opitutia</taxon>
        <taxon>Opitutales</taxon>
        <taxon>Opitutaceae</taxon>
        <taxon>Nibricoccus</taxon>
    </lineage>
</organism>
<dbReference type="Gene3D" id="3.40.250.10">
    <property type="entry name" value="Rhodanese-like domain"/>
    <property type="match status" value="1"/>
</dbReference>
<dbReference type="SUPFAM" id="SSF69572">
    <property type="entry name" value="Activating enzymes of the ubiquitin-like proteins"/>
    <property type="match status" value="1"/>
</dbReference>
<evidence type="ECO:0000256" key="9">
    <source>
        <dbReference type="ARBA" id="ARBA00073635"/>
    </source>
</evidence>
<dbReference type="NCBIfam" id="NF004281">
    <property type="entry name" value="PRK05690.1"/>
    <property type="match status" value="1"/>
</dbReference>
<name>A0A290QAU3_9BACT</name>
<dbReference type="PANTHER" id="PTHR10953:SF102">
    <property type="entry name" value="ADENYLYLTRANSFERASE AND SULFURTRANSFERASE MOCS3"/>
    <property type="match status" value="1"/>
</dbReference>
<keyword evidence="2" id="KW-0808">Transferase</keyword>
<dbReference type="InterPro" id="IPR045886">
    <property type="entry name" value="ThiF/MoeB/HesA"/>
</dbReference>
<dbReference type="InterPro" id="IPR001763">
    <property type="entry name" value="Rhodanese-like_dom"/>
</dbReference>
<feature type="compositionally biased region" description="Low complexity" evidence="13">
    <location>
        <begin position="273"/>
        <end position="283"/>
    </location>
</feature>
<evidence type="ECO:0000256" key="2">
    <source>
        <dbReference type="ARBA" id="ARBA00022679"/>
    </source>
</evidence>
<dbReference type="GO" id="GO:0005829">
    <property type="term" value="C:cytosol"/>
    <property type="evidence" value="ECO:0007669"/>
    <property type="project" value="TreeGrafter"/>
</dbReference>
<dbReference type="GO" id="GO:0008146">
    <property type="term" value="F:sulfotransferase activity"/>
    <property type="evidence" value="ECO:0007669"/>
    <property type="project" value="TreeGrafter"/>
</dbReference>
<dbReference type="Gene3D" id="3.40.50.720">
    <property type="entry name" value="NAD(P)-binding Rossmann-like Domain"/>
    <property type="match status" value="1"/>
</dbReference>
<feature type="domain" description="Rhodanese" evidence="14">
    <location>
        <begin position="305"/>
        <end position="393"/>
    </location>
</feature>
<evidence type="ECO:0000256" key="6">
    <source>
        <dbReference type="ARBA" id="ARBA00055169"/>
    </source>
</evidence>
<keyword evidence="3" id="KW-0547">Nucleotide-binding</keyword>
<dbReference type="AlphaFoldDB" id="A0A290QAU3"/>
<dbReference type="KEGG" id="vbh:CMV30_16180"/>
<dbReference type="InterPro" id="IPR000594">
    <property type="entry name" value="ThiF_NAD_FAD-bd"/>
</dbReference>
<evidence type="ECO:0000256" key="8">
    <source>
        <dbReference type="ARBA" id="ARBA00066884"/>
    </source>
</evidence>
<comment type="subunit">
    <text evidence="7">Homodimer. Forms a stable heterotetrameric complex of 2 MoeB and 2 MoaD during adenylation of MoaD.</text>
</comment>
<dbReference type="EC" id="2.7.7.80" evidence="8"/>
<dbReference type="CDD" id="cd00757">
    <property type="entry name" value="ThiF_MoeB_HesA_family"/>
    <property type="match status" value="1"/>
</dbReference>
<evidence type="ECO:0000256" key="7">
    <source>
        <dbReference type="ARBA" id="ARBA00063809"/>
    </source>
</evidence>
<evidence type="ECO:0000256" key="1">
    <source>
        <dbReference type="ARBA" id="ARBA00009919"/>
    </source>
</evidence>
<dbReference type="InterPro" id="IPR036873">
    <property type="entry name" value="Rhodanese-like_dom_sf"/>
</dbReference>
<dbReference type="EMBL" id="CP023344">
    <property type="protein sequence ID" value="ATC65357.1"/>
    <property type="molecule type" value="Genomic_DNA"/>
</dbReference>
<proteinExistence type="inferred from homology"/>
<dbReference type="PROSITE" id="PS50206">
    <property type="entry name" value="RHODANESE_3"/>
    <property type="match status" value="1"/>
</dbReference>
<evidence type="ECO:0000256" key="5">
    <source>
        <dbReference type="ARBA" id="ARBA00052218"/>
    </source>
</evidence>
<dbReference type="Pfam" id="PF00581">
    <property type="entry name" value="Rhodanese"/>
    <property type="match status" value="1"/>
</dbReference>
<evidence type="ECO:0000256" key="13">
    <source>
        <dbReference type="SAM" id="MobiDB-lite"/>
    </source>
</evidence>
<evidence type="ECO:0000313" key="15">
    <source>
        <dbReference type="EMBL" id="ATC65357.1"/>
    </source>
</evidence>
<dbReference type="InterPro" id="IPR035985">
    <property type="entry name" value="Ubiquitin-activating_enz"/>
</dbReference>
<dbReference type="GO" id="GO:0005524">
    <property type="term" value="F:ATP binding"/>
    <property type="evidence" value="ECO:0007669"/>
    <property type="project" value="UniProtKB-KW"/>
</dbReference>
<dbReference type="GO" id="GO:0008641">
    <property type="term" value="F:ubiquitin-like modifier activating enzyme activity"/>
    <property type="evidence" value="ECO:0007669"/>
    <property type="project" value="InterPro"/>
</dbReference>
<evidence type="ECO:0000256" key="4">
    <source>
        <dbReference type="ARBA" id="ARBA00022840"/>
    </source>
</evidence>
<accession>A0A290QAU3</accession>
<dbReference type="SMART" id="SM00450">
    <property type="entry name" value="RHOD"/>
    <property type="match status" value="1"/>
</dbReference>
<keyword evidence="4" id="KW-0067">ATP-binding</keyword>
<comment type="catalytic activity">
    <reaction evidence="5">
        <text>[molybdopterin-synthase sulfur-carrier protein]-C-terminal Gly-Gly + ATP + H(+) = [molybdopterin-synthase sulfur-carrier protein]-C-terminal Gly-Gly-AMP + diphosphate</text>
        <dbReference type="Rhea" id="RHEA:43616"/>
        <dbReference type="Rhea" id="RHEA-COMP:12159"/>
        <dbReference type="Rhea" id="RHEA-COMP:12202"/>
        <dbReference type="ChEBI" id="CHEBI:15378"/>
        <dbReference type="ChEBI" id="CHEBI:30616"/>
        <dbReference type="ChEBI" id="CHEBI:33019"/>
        <dbReference type="ChEBI" id="CHEBI:90618"/>
        <dbReference type="ChEBI" id="CHEBI:90778"/>
        <dbReference type="EC" id="2.7.7.80"/>
    </reaction>
</comment>
<dbReference type="Proteomes" id="UP000217265">
    <property type="component" value="Chromosome"/>
</dbReference>
<dbReference type="PANTHER" id="PTHR10953">
    <property type="entry name" value="UBIQUITIN-ACTIVATING ENZYME E1"/>
    <property type="match status" value="1"/>
</dbReference>
<evidence type="ECO:0000256" key="11">
    <source>
        <dbReference type="ARBA" id="ARBA00075328"/>
    </source>
</evidence>
<evidence type="ECO:0000256" key="10">
    <source>
        <dbReference type="ARBA" id="ARBA00075110"/>
    </source>
</evidence>
<dbReference type="GO" id="GO:0061605">
    <property type="term" value="F:molybdopterin-synthase adenylyltransferase activity"/>
    <property type="evidence" value="ECO:0007669"/>
    <property type="project" value="UniProtKB-EC"/>
</dbReference>
<protein>
    <recommendedName>
        <fullName evidence="9">Molybdopterin-synthase adenylyltransferase</fullName>
        <ecNumber evidence="8">2.7.7.80</ecNumber>
    </recommendedName>
    <alternativeName>
        <fullName evidence="12">MoaD protein adenylase</fullName>
    </alternativeName>
    <alternativeName>
        <fullName evidence="10">Molybdopterin-converting factor subunit 1 adenylase</fullName>
    </alternativeName>
    <alternativeName>
        <fullName evidence="11">Sulfur carrier protein MoaD adenylyltransferase</fullName>
    </alternativeName>
</protein>